<evidence type="ECO:0000313" key="1">
    <source>
        <dbReference type="EMBL" id="TQM37491.1"/>
    </source>
</evidence>
<dbReference type="RefSeq" id="WP_142104307.1">
    <property type="nucleotide sequence ID" value="NZ_VFPH01000002.1"/>
</dbReference>
<gene>
    <name evidence="1" type="ORF">FB388_4705</name>
</gene>
<reference evidence="1 2" key="1">
    <citation type="submission" date="2019-06" db="EMBL/GenBank/DDBJ databases">
        <title>Sequencing the genomes of 1000 actinobacteria strains.</title>
        <authorList>
            <person name="Klenk H.-P."/>
        </authorList>
    </citation>
    <scope>NUCLEOTIDE SEQUENCE [LARGE SCALE GENOMIC DNA]</scope>
    <source>
        <strain evidence="1 2">DSM 45511</strain>
    </source>
</reference>
<dbReference type="AlphaFoldDB" id="A0A543FUH4"/>
<proteinExistence type="predicted"/>
<protein>
    <submittedName>
        <fullName evidence="1">Uncharacterized protein</fullName>
    </submittedName>
</protein>
<organism evidence="1 2">
    <name type="scientific">Pseudonocardia cypriaca</name>
    <dbReference type="NCBI Taxonomy" id="882449"/>
    <lineage>
        <taxon>Bacteria</taxon>
        <taxon>Bacillati</taxon>
        <taxon>Actinomycetota</taxon>
        <taxon>Actinomycetes</taxon>
        <taxon>Pseudonocardiales</taxon>
        <taxon>Pseudonocardiaceae</taxon>
        <taxon>Pseudonocardia</taxon>
    </lineage>
</organism>
<dbReference type="EMBL" id="VFPH01000002">
    <property type="protein sequence ID" value="TQM37491.1"/>
    <property type="molecule type" value="Genomic_DNA"/>
</dbReference>
<accession>A0A543FUH4</accession>
<keyword evidence="2" id="KW-1185">Reference proteome</keyword>
<dbReference type="OrthoDB" id="3281078at2"/>
<evidence type="ECO:0000313" key="2">
    <source>
        <dbReference type="Proteomes" id="UP000319818"/>
    </source>
</evidence>
<comment type="caution">
    <text evidence="1">The sequence shown here is derived from an EMBL/GenBank/DDBJ whole genome shotgun (WGS) entry which is preliminary data.</text>
</comment>
<dbReference type="Proteomes" id="UP000319818">
    <property type="component" value="Unassembled WGS sequence"/>
</dbReference>
<name>A0A543FUH4_9PSEU</name>
<sequence length="237" mass="25829">MAPEPLPFTGDELTVLRSHGLAFFADRVIYEAQPPISAKSLAYVESVCPGPIPEAVRELWSVTAGGQLDYDLTVTVEGRPAAFSWTELFYDGSPGYRDLHEWIDFQVELVHEEAAARGLAGQLDALPIGGFEYLERVYVVADPDSPRYGSVVAWMSGAPAWTGLPGTNTATALAPDLHSAFARLRIDSNPIRDGELDVKASTGVELLGYLESRCEDDGLPRELAERVQDFYLRAAVA</sequence>